<dbReference type="Proteomes" id="UP001160148">
    <property type="component" value="Unassembled WGS sequence"/>
</dbReference>
<keyword evidence="3" id="KW-1185">Reference proteome</keyword>
<organism evidence="2 3">
    <name type="scientific">Macrosiphum euphorbiae</name>
    <name type="common">potato aphid</name>
    <dbReference type="NCBI Taxonomy" id="13131"/>
    <lineage>
        <taxon>Eukaryota</taxon>
        <taxon>Metazoa</taxon>
        <taxon>Ecdysozoa</taxon>
        <taxon>Arthropoda</taxon>
        <taxon>Hexapoda</taxon>
        <taxon>Insecta</taxon>
        <taxon>Pterygota</taxon>
        <taxon>Neoptera</taxon>
        <taxon>Paraneoptera</taxon>
        <taxon>Hemiptera</taxon>
        <taxon>Sternorrhyncha</taxon>
        <taxon>Aphidomorpha</taxon>
        <taxon>Aphidoidea</taxon>
        <taxon>Aphididae</taxon>
        <taxon>Macrosiphini</taxon>
        <taxon>Macrosiphum</taxon>
    </lineage>
</organism>
<feature type="region of interest" description="Disordered" evidence="1">
    <location>
        <begin position="17"/>
        <end position="39"/>
    </location>
</feature>
<evidence type="ECO:0000313" key="3">
    <source>
        <dbReference type="Proteomes" id="UP001160148"/>
    </source>
</evidence>
<protein>
    <recommendedName>
        <fullName evidence="4">PiggyBac transposable element-derived protein 4 C-terminal zinc-ribbon domain-containing protein</fullName>
    </recommendedName>
</protein>
<dbReference type="AlphaFoldDB" id="A0AAV0WIR4"/>
<comment type="caution">
    <text evidence="2">The sequence shown here is derived from an EMBL/GenBank/DDBJ whole genome shotgun (WGS) entry which is preliminary data.</text>
</comment>
<proteinExistence type="predicted"/>
<gene>
    <name evidence="2" type="ORF">MEUPH1_LOCUS11524</name>
</gene>
<sequence length="103" mass="12278">MSVLEYRRSIVQGLLTKQTLGKKRPSTQIDKNVKRRKNQFSLPQDVRTGNRGIHRPTFVKERRRCEVCSPKQIESRPYSKCMHCNIRLCINEKKNCFNEYHEI</sequence>
<accession>A0AAV0WIR4</accession>
<reference evidence="2 3" key="1">
    <citation type="submission" date="2023-01" db="EMBL/GenBank/DDBJ databases">
        <authorList>
            <person name="Whitehead M."/>
        </authorList>
    </citation>
    <scope>NUCLEOTIDE SEQUENCE [LARGE SCALE GENOMIC DNA]</scope>
</reference>
<evidence type="ECO:0008006" key="4">
    <source>
        <dbReference type="Google" id="ProtNLM"/>
    </source>
</evidence>
<dbReference type="EMBL" id="CARXXK010000002">
    <property type="protein sequence ID" value="CAI6355705.1"/>
    <property type="molecule type" value="Genomic_DNA"/>
</dbReference>
<name>A0AAV0WIR4_9HEMI</name>
<evidence type="ECO:0000256" key="1">
    <source>
        <dbReference type="SAM" id="MobiDB-lite"/>
    </source>
</evidence>
<evidence type="ECO:0000313" key="2">
    <source>
        <dbReference type="EMBL" id="CAI6355705.1"/>
    </source>
</evidence>